<name>A0A1X7AFK0_9GAMM</name>
<dbReference type="InterPro" id="IPR025255">
    <property type="entry name" value="DUF4202"/>
</dbReference>
<dbReference type="PANTHER" id="PTHR41729:SF1">
    <property type="entry name" value="GLUTAMYL-TRNA SYNTHETASE"/>
    <property type="match status" value="1"/>
</dbReference>
<dbReference type="EMBL" id="FWPT01000002">
    <property type="protein sequence ID" value="SMA37800.1"/>
    <property type="molecule type" value="Genomic_DNA"/>
</dbReference>
<keyword evidence="2" id="KW-1185">Reference proteome</keyword>
<proteinExistence type="predicted"/>
<evidence type="ECO:0000313" key="1">
    <source>
        <dbReference type="EMBL" id="SMA37800.1"/>
    </source>
</evidence>
<dbReference type="Proteomes" id="UP000196573">
    <property type="component" value="Unassembled WGS sequence"/>
</dbReference>
<dbReference type="AlphaFoldDB" id="A0A1X7AFK0"/>
<gene>
    <name evidence="1" type="ORF">EHSB41UT_00792</name>
</gene>
<protein>
    <recommendedName>
        <fullName evidence="3">DUF4202 domain-containing protein</fullName>
    </recommendedName>
</protein>
<accession>A0A1X7AFK0</accession>
<dbReference type="Pfam" id="PF13875">
    <property type="entry name" value="DUF4202"/>
    <property type="match status" value="1"/>
</dbReference>
<organism evidence="1 2">
    <name type="scientific">Parendozoicomonas haliclonae</name>
    <dbReference type="NCBI Taxonomy" id="1960125"/>
    <lineage>
        <taxon>Bacteria</taxon>
        <taxon>Pseudomonadati</taxon>
        <taxon>Pseudomonadota</taxon>
        <taxon>Gammaproteobacteria</taxon>
        <taxon>Oceanospirillales</taxon>
        <taxon>Endozoicomonadaceae</taxon>
        <taxon>Parendozoicomonas</taxon>
    </lineage>
</organism>
<reference evidence="1 2" key="1">
    <citation type="submission" date="2017-03" db="EMBL/GenBank/DDBJ databases">
        <authorList>
            <person name="Afonso C.L."/>
            <person name="Miller P.J."/>
            <person name="Scott M.A."/>
            <person name="Spackman E."/>
            <person name="Goraichik I."/>
            <person name="Dimitrov K.M."/>
            <person name="Suarez D.L."/>
            <person name="Swayne D.E."/>
        </authorList>
    </citation>
    <scope>NUCLEOTIDE SEQUENCE [LARGE SCALE GENOMIC DNA]</scope>
    <source>
        <strain evidence="1">SB41UT1</strain>
    </source>
</reference>
<dbReference type="PANTHER" id="PTHR41729">
    <property type="entry name" value="GLUTAMYL-TRNA SYNTHETASE"/>
    <property type="match status" value="1"/>
</dbReference>
<dbReference type="RefSeq" id="WP_207626560.1">
    <property type="nucleotide sequence ID" value="NZ_CBCSCN010000014.1"/>
</dbReference>
<evidence type="ECO:0008006" key="3">
    <source>
        <dbReference type="Google" id="ProtNLM"/>
    </source>
</evidence>
<sequence length="188" mass="21441">MSRLEATLQAIDELHKQDPKTVDGKAEELTYAEHCSRWLDRLAPDASEELQIAVRSQHLCRWEIPRKDYPMDRTGYLKWRTALGKLHADKAIAVMQAQGYEQESCERTATIIRKLGIKRDAEVQTLEDCACLVFLETGFLAFAEKHSEEKIISIVQKTWAKMSETAQQEALKLPFPDQALALLNKALN</sequence>
<evidence type="ECO:0000313" key="2">
    <source>
        <dbReference type="Proteomes" id="UP000196573"/>
    </source>
</evidence>